<evidence type="ECO:0000256" key="2">
    <source>
        <dbReference type="ARBA" id="ARBA00022692"/>
    </source>
</evidence>
<organism evidence="8 9">
    <name type="scientific">Flaviflexus ciconiae</name>
    <dbReference type="NCBI Taxonomy" id="2496867"/>
    <lineage>
        <taxon>Bacteria</taxon>
        <taxon>Bacillati</taxon>
        <taxon>Actinomycetota</taxon>
        <taxon>Actinomycetes</taxon>
        <taxon>Actinomycetales</taxon>
        <taxon>Actinomycetaceae</taxon>
        <taxon>Flaviflexus</taxon>
    </lineage>
</organism>
<dbReference type="GO" id="GO:0048038">
    <property type="term" value="F:quinone binding"/>
    <property type="evidence" value="ECO:0007669"/>
    <property type="project" value="UniProtKB-KW"/>
</dbReference>
<dbReference type="EMBL" id="CP034593">
    <property type="protein sequence ID" value="AZQ77153.1"/>
    <property type="molecule type" value="Genomic_DNA"/>
</dbReference>
<dbReference type="RefSeq" id="WP_126703958.1">
    <property type="nucleotide sequence ID" value="NZ_CP034593.1"/>
</dbReference>
<comment type="function">
    <text evidence="5">NDH-1 shuttles electrons from NADH, via FMN and iron-sulfur (Fe-S) centers, to quinones in the respiratory chain. The immediate electron acceptor for the enzyme in this species is believed to be ubiquinone. Couples the redox reaction to proton translocation (for every two electrons transferred, four hydrogen ions are translocated across the cytoplasmic membrane), and thus conserves the redox energy in a proton gradient. This subunit may bind ubiquinone.</text>
</comment>
<evidence type="ECO:0000313" key="9">
    <source>
        <dbReference type="Proteomes" id="UP000280344"/>
    </source>
</evidence>
<dbReference type="GO" id="GO:0003954">
    <property type="term" value="F:NADH dehydrogenase activity"/>
    <property type="evidence" value="ECO:0007669"/>
    <property type="project" value="TreeGrafter"/>
</dbReference>
<keyword evidence="9" id="KW-1185">Reference proteome</keyword>
<dbReference type="InterPro" id="IPR001694">
    <property type="entry name" value="NADH_UbQ_OxRdtase_su1/FPO"/>
</dbReference>
<dbReference type="PANTHER" id="PTHR11432:SF3">
    <property type="entry name" value="NADH-UBIQUINONE OXIDOREDUCTASE CHAIN 1"/>
    <property type="match status" value="1"/>
</dbReference>
<dbReference type="PANTHER" id="PTHR11432">
    <property type="entry name" value="NADH DEHYDROGENASE SUBUNIT 1"/>
    <property type="match status" value="1"/>
</dbReference>
<dbReference type="InterPro" id="IPR018086">
    <property type="entry name" value="NADH_UbQ_OxRdtase_su1_CS"/>
</dbReference>
<keyword evidence="5" id="KW-0830">Ubiquinone</keyword>
<dbReference type="HAMAP" id="MF_01350">
    <property type="entry name" value="NDH1_NuoH"/>
    <property type="match status" value="1"/>
</dbReference>
<feature type="transmembrane region" description="Helical" evidence="5">
    <location>
        <begin position="261"/>
        <end position="279"/>
    </location>
</feature>
<evidence type="ECO:0000256" key="7">
    <source>
        <dbReference type="SAM" id="MobiDB-lite"/>
    </source>
</evidence>
<dbReference type="GO" id="GO:0016655">
    <property type="term" value="F:oxidoreductase activity, acting on NAD(P)H, quinone or similar compound as acceptor"/>
    <property type="evidence" value="ECO:0007669"/>
    <property type="project" value="UniProtKB-UniRule"/>
</dbReference>
<dbReference type="Proteomes" id="UP000280344">
    <property type="component" value="Chromosome"/>
</dbReference>
<evidence type="ECO:0000256" key="4">
    <source>
        <dbReference type="ARBA" id="ARBA00023136"/>
    </source>
</evidence>
<keyword evidence="8" id="KW-0560">Oxidoreductase</keyword>
<comment type="subunit">
    <text evidence="5">NDH-1 is composed of 14 different subunits. Subunits NuoA, H, J, K, L, M, N constitute the membrane sector of the complex.</text>
</comment>
<dbReference type="NCBIfam" id="NF004743">
    <property type="entry name" value="PRK06076.1-4"/>
    <property type="match status" value="1"/>
</dbReference>
<dbReference type="GO" id="GO:0005886">
    <property type="term" value="C:plasma membrane"/>
    <property type="evidence" value="ECO:0007669"/>
    <property type="project" value="UniProtKB-SubCell"/>
</dbReference>
<evidence type="ECO:0000256" key="3">
    <source>
        <dbReference type="ARBA" id="ARBA00022989"/>
    </source>
</evidence>
<evidence type="ECO:0000256" key="6">
    <source>
        <dbReference type="RuleBase" id="RU000471"/>
    </source>
</evidence>
<evidence type="ECO:0000313" key="8">
    <source>
        <dbReference type="EMBL" id="AZQ77153.1"/>
    </source>
</evidence>
<comment type="catalytic activity">
    <reaction evidence="5">
        <text>a quinone + NADH + 5 H(+)(in) = a quinol + NAD(+) + 4 H(+)(out)</text>
        <dbReference type="Rhea" id="RHEA:57888"/>
        <dbReference type="ChEBI" id="CHEBI:15378"/>
        <dbReference type="ChEBI" id="CHEBI:24646"/>
        <dbReference type="ChEBI" id="CHEBI:57540"/>
        <dbReference type="ChEBI" id="CHEBI:57945"/>
        <dbReference type="ChEBI" id="CHEBI:132124"/>
    </reaction>
</comment>
<evidence type="ECO:0000256" key="1">
    <source>
        <dbReference type="ARBA" id="ARBA00004141"/>
    </source>
</evidence>
<feature type="transmembrane region" description="Helical" evidence="5">
    <location>
        <begin position="337"/>
        <end position="358"/>
    </location>
</feature>
<dbReference type="GO" id="GO:0009060">
    <property type="term" value="P:aerobic respiration"/>
    <property type="evidence" value="ECO:0007669"/>
    <property type="project" value="TreeGrafter"/>
</dbReference>
<feature type="transmembrane region" description="Helical" evidence="5">
    <location>
        <begin position="134"/>
        <end position="156"/>
    </location>
</feature>
<accession>A0A3Q9G6Y3</accession>
<keyword evidence="5" id="KW-1003">Cell membrane</keyword>
<dbReference type="PROSITE" id="PS00668">
    <property type="entry name" value="COMPLEX1_ND1_2"/>
    <property type="match status" value="1"/>
</dbReference>
<feature type="transmembrane region" description="Helical" evidence="5">
    <location>
        <begin position="177"/>
        <end position="199"/>
    </location>
</feature>
<feature type="transmembrane region" description="Helical" evidence="5">
    <location>
        <begin position="205"/>
        <end position="224"/>
    </location>
</feature>
<dbReference type="OrthoDB" id="9803734at2"/>
<gene>
    <name evidence="5 8" type="primary">nuoH</name>
    <name evidence="8" type="ORF">EJ997_07225</name>
</gene>
<evidence type="ECO:0000256" key="5">
    <source>
        <dbReference type="HAMAP-Rule" id="MF_01350"/>
    </source>
</evidence>
<dbReference type="AlphaFoldDB" id="A0A3Q9G6Y3"/>
<dbReference type="Pfam" id="PF00146">
    <property type="entry name" value="NADHdh"/>
    <property type="match status" value="1"/>
</dbReference>
<keyword evidence="5 6" id="KW-0520">NAD</keyword>
<keyword evidence="5" id="KW-0874">Quinone</keyword>
<feature type="transmembrane region" description="Helical" evidence="5">
    <location>
        <begin position="21"/>
        <end position="45"/>
    </location>
</feature>
<dbReference type="EC" id="7.1.1.-" evidence="5"/>
<protein>
    <recommendedName>
        <fullName evidence="5">NADH-quinone oxidoreductase subunit H</fullName>
        <ecNumber evidence="5">7.1.1.-</ecNumber>
    </recommendedName>
    <alternativeName>
        <fullName evidence="5">NADH dehydrogenase I subunit H</fullName>
    </alternativeName>
    <alternativeName>
        <fullName evidence="5">NDH-1 subunit H</fullName>
    </alternativeName>
</protein>
<comment type="subcellular location">
    <subcellularLocation>
        <location evidence="5 6">Cell membrane</location>
        <topology evidence="5 6">Multi-pass membrane protein</topology>
    </subcellularLocation>
    <subcellularLocation>
        <location evidence="1">Membrane</location>
        <topology evidence="1">Multi-pass membrane protein</topology>
    </subcellularLocation>
</comment>
<sequence length="445" mass="49185">MLATFPAAMAEPVADFSQDTWWIWLIKAVFIVLYLILSVILALWVERRGLGLMQTRKGPNVTGIFGFGQAFADAIKLMLKEDFWLKGAEKAIYFVAPAISALCAFSIYAVMPFGPEVSMFGIETPLQLADSSVALLYVLAVASFGVYGLVLGGWSANSTYPLLGSIRSAAQVISYELAMGLSLLSVFLVSGTMSTSAMVDDQTSLWNVFICLPAFITYFISMVGEVNRLPFDLPEAEGELVAGHTTEYSGMKFGWFYLSEYINMLNVSTIAVVVFMGGWRAPWPISAINDGMFNEGWWPMIWMFLKTWVFMFCLIWIRGTLLRMRYDQFMKLGWKVLIPVALGWLVAVAIIQGLGTFTDIDTQMILIILAAIFLVIFAVLWFVEGKSDDRDDPGDGTVIDPKDEFDAFSGGYPVPPLPGQSLPPSPRAKRAPAYSSTAKEADSDE</sequence>
<keyword evidence="3 5" id="KW-1133">Transmembrane helix</keyword>
<feature type="compositionally biased region" description="Pro residues" evidence="7">
    <location>
        <begin position="413"/>
        <end position="426"/>
    </location>
</feature>
<feature type="transmembrane region" description="Helical" evidence="5">
    <location>
        <begin position="364"/>
        <end position="383"/>
    </location>
</feature>
<name>A0A3Q9G6Y3_9ACTO</name>
<keyword evidence="4 5" id="KW-0472">Membrane</keyword>
<keyword evidence="2 5" id="KW-0812">Transmembrane</keyword>
<dbReference type="PROSITE" id="PS00667">
    <property type="entry name" value="COMPLEX1_ND1_1"/>
    <property type="match status" value="1"/>
</dbReference>
<keyword evidence="5" id="KW-1278">Translocase</keyword>
<proteinExistence type="inferred from homology"/>
<reference evidence="8 9" key="1">
    <citation type="submission" date="2018-12" db="EMBL/GenBank/DDBJ databases">
        <title>Complete genome sequence of Flaviflexus sp. H23T48.</title>
        <authorList>
            <person name="Bae J.-W."/>
            <person name="Lee J.-Y."/>
        </authorList>
    </citation>
    <scope>NUCLEOTIDE SEQUENCE [LARGE SCALE GENOMIC DNA]</scope>
    <source>
        <strain evidence="8 9">H23T48</strain>
    </source>
</reference>
<feature type="transmembrane region" description="Helical" evidence="5">
    <location>
        <begin position="299"/>
        <end position="317"/>
    </location>
</feature>
<feature type="transmembrane region" description="Helical" evidence="5">
    <location>
        <begin position="91"/>
        <end position="114"/>
    </location>
</feature>
<feature type="region of interest" description="Disordered" evidence="7">
    <location>
        <begin position="389"/>
        <end position="445"/>
    </location>
</feature>
<dbReference type="KEGG" id="flh:EJ997_07225"/>
<comment type="similarity">
    <text evidence="5 6">Belongs to the complex I subunit 1 family.</text>
</comment>